<dbReference type="EMBL" id="BPQB01000045">
    <property type="protein sequence ID" value="GJE95095.1"/>
    <property type="molecule type" value="Genomic_DNA"/>
</dbReference>
<dbReference type="Proteomes" id="UP000703269">
    <property type="component" value="Unassembled WGS sequence"/>
</dbReference>
<feature type="region of interest" description="Disordered" evidence="1">
    <location>
        <begin position="1"/>
        <end position="40"/>
    </location>
</feature>
<sequence>MPQPSGAAISSSYHTLAKGSPGSDGVERSDNGAAPLGPLSPLDRLSQELVDAIVDELREDEKSLKVCTLTYRRWFSRSSAHLLSSCMVINMPSLAMEPPKRVQSHLVKLTIEPRVVQHFELLTALPRLSELVVSGHHLDLATFDSRSAILRTSTERAIDSITVKHTRLEVVELLVRLFVDVQTLRWEWCFEMPQGNPKFLDPPLAVRNLEVINSPGPFLPYIAHIMDRATVESLKVQLICHIGGGPGAFLDDFIQWFPHLHTYHHVDPSGMPTRIHADLPTLLNSTSISSVAITTEALKSGSDPERFQRNLAWLAALPVGTRRVALVYEDSWRTAEELTEHVRKVDWEAASRAVERYAKLEILEVSVQNTKNFKRGRGAPSLVEVSEAREVVAKSLPKHLRTRLVFK</sequence>
<reference evidence="2 3" key="1">
    <citation type="submission" date="2021-08" db="EMBL/GenBank/DDBJ databases">
        <title>Draft Genome Sequence of Phanerochaete sordida strain YK-624.</title>
        <authorList>
            <person name="Mori T."/>
            <person name="Dohra H."/>
            <person name="Suzuki T."/>
            <person name="Kawagishi H."/>
            <person name="Hirai H."/>
        </authorList>
    </citation>
    <scope>NUCLEOTIDE SEQUENCE [LARGE SCALE GENOMIC DNA]</scope>
    <source>
        <strain evidence="2 3">YK-624</strain>
    </source>
</reference>
<organism evidence="2 3">
    <name type="scientific">Phanerochaete sordida</name>
    <dbReference type="NCBI Taxonomy" id="48140"/>
    <lineage>
        <taxon>Eukaryota</taxon>
        <taxon>Fungi</taxon>
        <taxon>Dikarya</taxon>
        <taxon>Basidiomycota</taxon>
        <taxon>Agaricomycotina</taxon>
        <taxon>Agaricomycetes</taxon>
        <taxon>Polyporales</taxon>
        <taxon>Phanerochaetaceae</taxon>
        <taxon>Phanerochaete</taxon>
    </lineage>
</organism>
<accession>A0A9P3LH96</accession>
<proteinExistence type="predicted"/>
<keyword evidence="3" id="KW-1185">Reference proteome</keyword>
<comment type="caution">
    <text evidence="2">The sequence shown here is derived from an EMBL/GenBank/DDBJ whole genome shotgun (WGS) entry which is preliminary data.</text>
</comment>
<gene>
    <name evidence="2" type="ORF">PsYK624_112750</name>
</gene>
<name>A0A9P3LH96_9APHY</name>
<dbReference type="OrthoDB" id="2798901at2759"/>
<evidence type="ECO:0000313" key="2">
    <source>
        <dbReference type="EMBL" id="GJE95095.1"/>
    </source>
</evidence>
<dbReference type="AlphaFoldDB" id="A0A9P3LH96"/>
<evidence type="ECO:0000313" key="3">
    <source>
        <dbReference type="Proteomes" id="UP000703269"/>
    </source>
</evidence>
<protein>
    <submittedName>
        <fullName evidence="2">Uncharacterized protein</fullName>
    </submittedName>
</protein>
<evidence type="ECO:0000256" key="1">
    <source>
        <dbReference type="SAM" id="MobiDB-lite"/>
    </source>
</evidence>